<reference evidence="2 3" key="1">
    <citation type="journal article" date="2015" name="Genome Biol. Evol.">
        <title>Comparative Genomics of a Bacterivorous Green Alga Reveals Evolutionary Causalities and Consequences of Phago-Mixotrophic Mode of Nutrition.</title>
        <authorList>
            <person name="Burns J.A."/>
            <person name="Paasch A."/>
            <person name="Narechania A."/>
            <person name="Kim E."/>
        </authorList>
    </citation>
    <scope>NUCLEOTIDE SEQUENCE [LARGE SCALE GENOMIC DNA]</scope>
    <source>
        <strain evidence="2 3">PLY_AMNH</strain>
    </source>
</reference>
<dbReference type="EMBL" id="LGRX02004346">
    <property type="protein sequence ID" value="KAK3280575.1"/>
    <property type="molecule type" value="Genomic_DNA"/>
</dbReference>
<evidence type="ECO:0000313" key="2">
    <source>
        <dbReference type="EMBL" id="KAK3280575.1"/>
    </source>
</evidence>
<feature type="region of interest" description="Disordered" evidence="1">
    <location>
        <begin position="151"/>
        <end position="217"/>
    </location>
</feature>
<evidence type="ECO:0000256" key="1">
    <source>
        <dbReference type="SAM" id="MobiDB-lite"/>
    </source>
</evidence>
<feature type="region of interest" description="Disordered" evidence="1">
    <location>
        <begin position="225"/>
        <end position="244"/>
    </location>
</feature>
<dbReference type="Proteomes" id="UP001190700">
    <property type="component" value="Unassembled WGS sequence"/>
</dbReference>
<name>A0AAE0GM89_9CHLO</name>
<evidence type="ECO:0000313" key="3">
    <source>
        <dbReference type="Proteomes" id="UP001190700"/>
    </source>
</evidence>
<comment type="caution">
    <text evidence="2">The sequence shown here is derived from an EMBL/GenBank/DDBJ whole genome shotgun (WGS) entry which is preliminary data.</text>
</comment>
<sequence length="257" mass="27429">MKEAARGEGRAAQEAEKAEREKNKMLAWRSVLAGELQQLQVQQERRGQAFHTILSYMGGESANGFHTSRSIPSRGTDSMAPDVPGSSVALHSSGPDIAPSGSLTTRSLLMDAPAADPGSTERSELPITRASSTSQLGDDTIPLVKFVGRAASASTSPTRHHRPPSPASASATTSPTRRHRPASRSQMGGSGHVRSLSRPESPLSNAAGPLAAKDAHNRLRAAEETLNAFRTRQSNTDEKEEGMLSARYNFESTEYAL</sequence>
<feature type="region of interest" description="Disordered" evidence="1">
    <location>
        <begin position="62"/>
        <end position="136"/>
    </location>
</feature>
<proteinExistence type="predicted"/>
<feature type="region of interest" description="Disordered" evidence="1">
    <location>
        <begin position="1"/>
        <end position="21"/>
    </location>
</feature>
<dbReference type="AlphaFoldDB" id="A0AAE0GM89"/>
<keyword evidence="3" id="KW-1185">Reference proteome</keyword>
<organism evidence="2 3">
    <name type="scientific">Cymbomonas tetramitiformis</name>
    <dbReference type="NCBI Taxonomy" id="36881"/>
    <lineage>
        <taxon>Eukaryota</taxon>
        <taxon>Viridiplantae</taxon>
        <taxon>Chlorophyta</taxon>
        <taxon>Pyramimonadophyceae</taxon>
        <taxon>Pyramimonadales</taxon>
        <taxon>Pyramimonadaceae</taxon>
        <taxon>Cymbomonas</taxon>
    </lineage>
</organism>
<feature type="compositionally biased region" description="Polar residues" evidence="1">
    <location>
        <begin position="64"/>
        <end position="76"/>
    </location>
</feature>
<accession>A0AAE0GM89</accession>
<protein>
    <submittedName>
        <fullName evidence="2">Uncharacterized protein</fullName>
    </submittedName>
</protein>
<gene>
    <name evidence="2" type="ORF">CYMTET_11589</name>
</gene>